<evidence type="ECO:0000256" key="5">
    <source>
        <dbReference type="HAMAP-Rule" id="MF_00527"/>
    </source>
</evidence>
<evidence type="ECO:0000256" key="4">
    <source>
        <dbReference type="ARBA" id="ARBA00023204"/>
    </source>
</evidence>
<dbReference type="GO" id="GO:0016798">
    <property type="term" value="F:hydrolase activity, acting on glycosyl bonds"/>
    <property type="evidence" value="ECO:0007669"/>
    <property type="project" value="UniProtKB-KW"/>
</dbReference>
<evidence type="ECO:0000256" key="3">
    <source>
        <dbReference type="ARBA" id="ARBA00022801"/>
    </source>
</evidence>
<dbReference type="Proteomes" id="UP001055336">
    <property type="component" value="Chromosome"/>
</dbReference>
<dbReference type="EC" id="3.2.2.-" evidence="5"/>
<keyword evidence="7" id="KW-1185">Reference proteome</keyword>
<dbReference type="Pfam" id="PF02245">
    <property type="entry name" value="Pur_DNA_glyco"/>
    <property type="match status" value="1"/>
</dbReference>
<comment type="similarity">
    <text evidence="1 5">Belongs to the DNA glycosylase MPG family.</text>
</comment>
<dbReference type="HAMAP" id="MF_00527">
    <property type="entry name" value="3MGH"/>
    <property type="match status" value="1"/>
</dbReference>
<gene>
    <name evidence="6" type="ORF">MKK62_11680</name>
</gene>
<dbReference type="EMBL" id="CP092488">
    <property type="protein sequence ID" value="UMB71819.1"/>
    <property type="molecule type" value="Genomic_DNA"/>
</dbReference>
<evidence type="ECO:0000256" key="2">
    <source>
        <dbReference type="ARBA" id="ARBA00022763"/>
    </source>
</evidence>
<sequence>MGADQLAVDPVEAAYRLLGATLSGRGVSATIVEVEAYGGIPDGPWPDAAAHSYRGVTERSAVMFGPPGRLYAYLSHGIHVCANVVCATDGTAAAVLLRAAAIDTGLDVAQLRRGPTVRPRALARGPGNLCAALGIRLADNGIDLFDADSPIRLTLNGVVDATAGPRVGVSQAADRAWRLWMPGRAEVSAYRRSPRAPAPGASD</sequence>
<accession>A0ABY3VQV0</accession>
<keyword evidence="6" id="KW-0326">Glycosidase</keyword>
<dbReference type="InterPro" id="IPR036995">
    <property type="entry name" value="MPG_sf"/>
</dbReference>
<dbReference type="RefSeq" id="WP_240263547.1">
    <property type="nucleotide sequence ID" value="NZ_CP092488.2"/>
</dbReference>
<evidence type="ECO:0000256" key="1">
    <source>
        <dbReference type="ARBA" id="ARBA00009232"/>
    </source>
</evidence>
<protein>
    <recommendedName>
        <fullName evidence="5">Putative 3-methyladenine DNA glycosylase</fullName>
        <ecNumber evidence="5">3.2.2.-</ecNumber>
    </recommendedName>
</protein>
<evidence type="ECO:0000313" key="6">
    <source>
        <dbReference type="EMBL" id="UMB71819.1"/>
    </source>
</evidence>
<dbReference type="InterPro" id="IPR003180">
    <property type="entry name" value="MPG"/>
</dbReference>
<organism evidence="6 7">
    <name type="scientific">Mycobacterium paraterrae</name>
    <dbReference type="NCBI Taxonomy" id="577492"/>
    <lineage>
        <taxon>Bacteria</taxon>
        <taxon>Bacillati</taxon>
        <taxon>Actinomycetota</taxon>
        <taxon>Actinomycetes</taxon>
        <taxon>Mycobacteriales</taxon>
        <taxon>Mycobacteriaceae</taxon>
        <taxon>Mycobacterium</taxon>
    </lineage>
</organism>
<evidence type="ECO:0000313" key="7">
    <source>
        <dbReference type="Proteomes" id="UP001055336"/>
    </source>
</evidence>
<dbReference type="NCBIfam" id="NF002003">
    <property type="entry name" value="PRK00802.1-3"/>
    <property type="match status" value="1"/>
</dbReference>
<name>A0ABY3VQV0_9MYCO</name>
<dbReference type="NCBIfam" id="TIGR00567">
    <property type="entry name" value="3mg"/>
    <property type="match status" value="1"/>
</dbReference>
<dbReference type="PANTHER" id="PTHR10429">
    <property type="entry name" value="DNA-3-METHYLADENINE GLYCOSYLASE"/>
    <property type="match status" value="1"/>
</dbReference>
<dbReference type="SUPFAM" id="SSF50486">
    <property type="entry name" value="FMT C-terminal domain-like"/>
    <property type="match status" value="1"/>
</dbReference>
<dbReference type="CDD" id="cd00540">
    <property type="entry name" value="AAG"/>
    <property type="match status" value="1"/>
</dbReference>
<dbReference type="PANTHER" id="PTHR10429:SF0">
    <property type="entry name" value="DNA-3-METHYLADENINE GLYCOSYLASE"/>
    <property type="match status" value="1"/>
</dbReference>
<keyword evidence="2 5" id="KW-0227">DNA damage</keyword>
<dbReference type="Gene3D" id="3.10.300.10">
    <property type="entry name" value="Methylpurine-DNA glycosylase (MPG)"/>
    <property type="match status" value="1"/>
</dbReference>
<proteinExistence type="inferred from homology"/>
<reference evidence="6" key="1">
    <citation type="submission" date="2022-08" db="EMBL/GenBank/DDBJ databases">
        <title>Whole genome sequencing of non-tuberculosis mycobacteria type-strains.</title>
        <authorList>
            <person name="Igarashi Y."/>
            <person name="Osugi A."/>
            <person name="Mitarai S."/>
        </authorList>
    </citation>
    <scope>NUCLEOTIDE SEQUENCE</scope>
    <source>
        <strain evidence="6">DSM 45127</strain>
    </source>
</reference>
<dbReference type="InterPro" id="IPR011034">
    <property type="entry name" value="Formyl_transferase-like_C_sf"/>
</dbReference>
<keyword evidence="3 5" id="KW-0378">Hydrolase</keyword>
<keyword evidence="4 5" id="KW-0234">DNA repair</keyword>